<dbReference type="GO" id="GO:0006401">
    <property type="term" value="P:RNA catabolic process"/>
    <property type="evidence" value="ECO:0007669"/>
    <property type="project" value="TreeGrafter"/>
</dbReference>
<evidence type="ECO:0000256" key="6">
    <source>
        <dbReference type="SAM" id="SignalP"/>
    </source>
</evidence>
<feature type="active site" evidence="4">
    <location>
        <position position="170"/>
    </location>
</feature>
<organism evidence="7">
    <name type="scientific">Melanopsichium pennsylvanicum 4</name>
    <dbReference type="NCBI Taxonomy" id="1398559"/>
    <lineage>
        <taxon>Eukaryota</taxon>
        <taxon>Fungi</taxon>
        <taxon>Dikarya</taxon>
        <taxon>Basidiomycota</taxon>
        <taxon>Ustilaginomycotina</taxon>
        <taxon>Ustilaginomycetes</taxon>
        <taxon>Ustilaginales</taxon>
        <taxon>Ustilaginaceae</taxon>
        <taxon>Melanopsichium</taxon>
    </lineage>
</organism>
<dbReference type="GO" id="GO:0003723">
    <property type="term" value="F:RNA binding"/>
    <property type="evidence" value="ECO:0007669"/>
    <property type="project" value="InterPro"/>
</dbReference>
<feature type="chain" id="PRO_5001723251" description="ribonuclease T2" evidence="6">
    <location>
        <begin position="21"/>
        <end position="298"/>
    </location>
</feature>
<feature type="signal peptide" evidence="6">
    <location>
        <begin position="1"/>
        <end position="20"/>
    </location>
</feature>
<feature type="active site" evidence="4">
    <location>
        <position position="174"/>
    </location>
</feature>
<dbReference type="InterPro" id="IPR033130">
    <property type="entry name" value="RNase_T2_His_AS_2"/>
</dbReference>
<evidence type="ECO:0000256" key="1">
    <source>
        <dbReference type="ARBA" id="ARBA00007469"/>
    </source>
</evidence>
<dbReference type="CDD" id="cd01061">
    <property type="entry name" value="RNase_T2_euk"/>
    <property type="match status" value="1"/>
</dbReference>
<keyword evidence="6" id="KW-0732">Signal</keyword>
<feature type="active site" evidence="4">
    <location>
        <position position="108"/>
    </location>
</feature>
<reference evidence="7" key="1">
    <citation type="journal article" date="2014" name="Genome Biol. Evol.">
        <title>Gene Loss Rather Than Gene Gain Is Associated with a Host Jump from Monocots to Dicots in the Smut Fungus Melanopsichium pennsylvanicum.</title>
        <authorList>
            <person name="Sharma R."/>
            <person name="Mishra B."/>
            <person name="Runge F."/>
            <person name="Thines M."/>
        </authorList>
    </citation>
    <scope>NUCLEOTIDE SEQUENCE</scope>
    <source>
        <strain evidence="7">4</strain>
    </source>
</reference>
<dbReference type="GO" id="GO:0033897">
    <property type="term" value="F:ribonuclease T2 activity"/>
    <property type="evidence" value="ECO:0007669"/>
    <property type="project" value="UniProtKB-EC"/>
</dbReference>
<dbReference type="Gene3D" id="3.90.730.10">
    <property type="entry name" value="Ribonuclease T2-like"/>
    <property type="match status" value="1"/>
</dbReference>
<evidence type="ECO:0000256" key="2">
    <source>
        <dbReference type="ARBA" id="ARBA00012571"/>
    </source>
</evidence>
<evidence type="ECO:0000313" key="7">
    <source>
        <dbReference type="EMBL" id="CDI57014.1"/>
    </source>
</evidence>
<keyword evidence="3" id="KW-1015">Disulfide bond</keyword>
<sequence length="298" mass="32484">MKLTVTATIALLAATGSAVADPLPGDLSQLGSTLKNKGQAIAACAKASTQLSCHAKYDIPASSSANCCFNGALVDGGKQSGLILSTQFWTTNAADPSNNGPKDSTTIHGLWPDYCDGTYPQFCSSVSGIPEYTGEQIEAVMQKYDPALFALYSKYFKDSDGDSTSFLSHEYNKHGTCYTTMRQECQPQLAWISQADYAVLNYFRQIAHKFQQLPTYTILESASIVPSSTQNYTLTQVQQALTAYHGATPYVGCNNKGEMQEFWYFFNTRGSVNFGHYEAVESTTKSTCPASLRYLPKP</sequence>
<dbReference type="InterPro" id="IPR036430">
    <property type="entry name" value="RNase_T2-like_sf"/>
</dbReference>
<dbReference type="InterPro" id="IPR033697">
    <property type="entry name" value="Ribonuclease_T2_eukaryotic"/>
</dbReference>
<comment type="similarity">
    <text evidence="1 5">Belongs to the RNase T2 family.</text>
</comment>
<accession>A0A077REF3</accession>
<dbReference type="SUPFAM" id="SSF55895">
    <property type="entry name" value="Ribonuclease Rh-like"/>
    <property type="match status" value="1"/>
</dbReference>
<proteinExistence type="inferred from homology"/>
<dbReference type="EC" id="4.6.1.19" evidence="2"/>
<dbReference type="PANTHER" id="PTHR11240:SF22">
    <property type="entry name" value="RIBONUCLEASE T2"/>
    <property type="match status" value="1"/>
</dbReference>
<dbReference type="PROSITE" id="PS00531">
    <property type="entry name" value="RNASE_T2_2"/>
    <property type="match status" value="1"/>
</dbReference>
<evidence type="ECO:0000256" key="4">
    <source>
        <dbReference type="PIRSR" id="PIRSR633697-1"/>
    </source>
</evidence>
<dbReference type="GO" id="GO:0005576">
    <property type="term" value="C:extracellular region"/>
    <property type="evidence" value="ECO:0007669"/>
    <property type="project" value="TreeGrafter"/>
</dbReference>
<evidence type="ECO:0000256" key="3">
    <source>
        <dbReference type="ARBA" id="ARBA00023157"/>
    </source>
</evidence>
<evidence type="ECO:0000256" key="5">
    <source>
        <dbReference type="RuleBase" id="RU004328"/>
    </source>
</evidence>
<dbReference type="InterPro" id="IPR001568">
    <property type="entry name" value="RNase_T2-like"/>
</dbReference>
<dbReference type="PANTHER" id="PTHR11240">
    <property type="entry name" value="RIBONUCLEASE T2"/>
    <property type="match status" value="1"/>
</dbReference>
<name>A0A077REF3_9BASI</name>
<dbReference type="AlphaFoldDB" id="A0A077REF3"/>
<dbReference type="EMBL" id="HG529718">
    <property type="protein sequence ID" value="CDI57014.1"/>
    <property type="molecule type" value="Genomic_DNA"/>
</dbReference>
<protein>
    <recommendedName>
        <fullName evidence="2">ribonuclease T2</fullName>
        <ecNumber evidence="2">4.6.1.19</ecNumber>
    </recommendedName>
</protein>
<dbReference type="Pfam" id="PF00445">
    <property type="entry name" value="Ribonuclease_T2"/>
    <property type="match status" value="1"/>
</dbReference>